<dbReference type="Gene3D" id="1.10.10.10">
    <property type="entry name" value="Winged helix-like DNA-binding domain superfamily/Winged helix DNA-binding domain"/>
    <property type="match status" value="1"/>
</dbReference>
<dbReference type="InterPro" id="IPR036390">
    <property type="entry name" value="WH_DNA-bd_sf"/>
</dbReference>
<keyword evidence="3" id="KW-1185">Reference proteome</keyword>
<accession>A0AAJ7UDR6</accession>
<evidence type="ECO:0000259" key="2">
    <source>
        <dbReference type="PROSITE" id="PS51507"/>
    </source>
</evidence>
<gene>
    <name evidence="4" type="primary">LOC116956844</name>
</gene>
<reference evidence="4" key="1">
    <citation type="submission" date="2025-08" db="UniProtKB">
        <authorList>
            <consortium name="RefSeq"/>
        </authorList>
    </citation>
    <scope>IDENTIFICATION</scope>
    <source>
        <tissue evidence="4">Sperm</tissue>
    </source>
</reference>
<dbReference type="PROSITE" id="PS51507">
    <property type="entry name" value="IRF_2"/>
    <property type="match status" value="1"/>
</dbReference>
<sequence length="120" mass="13908">MPVDRMRMRPWLELKLNSGSDPCLSWVDKEKGIFMVSWRHASRSGWNESTDASIFREWAIHTGKFRADHVDPKTWKANFRCALHSLCDVRERRDLARAGAARPLGSTSCSHHAHPRRRVN</sequence>
<dbReference type="InterPro" id="IPR001346">
    <property type="entry name" value="Interferon_reg_fact_DNA-bd_dom"/>
</dbReference>
<dbReference type="GO" id="GO:0005634">
    <property type="term" value="C:nucleus"/>
    <property type="evidence" value="ECO:0007669"/>
    <property type="project" value="TreeGrafter"/>
</dbReference>
<feature type="compositionally biased region" description="Basic residues" evidence="1">
    <location>
        <begin position="111"/>
        <end position="120"/>
    </location>
</feature>
<dbReference type="PRINTS" id="PR00267">
    <property type="entry name" value="INTFRNREGFCT"/>
</dbReference>
<dbReference type="PANTHER" id="PTHR11949">
    <property type="entry name" value="INTERFERON REGULATORY FACTOR"/>
    <property type="match status" value="1"/>
</dbReference>
<protein>
    <submittedName>
        <fullName evidence="4">Interferon regulatory factor 2-like</fullName>
    </submittedName>
</protein>
<dbReference type="AlphaFoldDB" id="A0AAJ7UDR6"/>
<dbReference type="Proteomes" id="UP001318040">
    <property type="component" value="Chromosome 68"/>
</dbReference>
<dbReference type="SMART" id="SM00348">
    <property type="entry name" value="IRF"/>
    <property type="match status" value="1"/>
</dbReference>
<dbReference type="GO" id="GO:0000981">
    <property type="term" value="F:DNA-binding transcription factor activity, RNA polymerase II-specific"/>
    <property type="evidence" value="ECO:0007669"/>
    <property type="project" value="TreeGrafter"/>
</dbReference>
<dbReference type="GO" id="GO:0000978">
    <property type="term" value="F:RNA polymerase II cis-regulatory region sequence-specific DNA binding"/>
    <property type="evidence" value="ECO:0007669"/>
    <property type="project" value="TreeGrafter"/>
</dbReference>
<name>A0AAJ7UDR6_PETMA</name>
<organism evidence="3 4">
    <name type="scientific">Petromyzon marinus</name>
    <name type="common">Sea lamprey</name>
    <dbReference type="NCBI Taxonomy" id="7757"/>
    <lineage>
        <taxon>Eukaryota</taxon>
        <taxon>Metazoa</taxon>
        <taxon>Chordata</taxon>
        <taxon>Craniata</taxon>
        <taxon>Vertebrata</taxon>
        <taxon>Cyclostomata</taxon>
        <taxon>Hyperoartia</taxon>
        <taxon>Petromyzontiformes</taxon>
        <taxon>Petromyzontidae</taxon>
        <taxon>Petromyzon</taxon>
    </lineage>
</organism>
<dbReference type="RefSeq" id="XP_032834583.1">
    <property type="nucleotide sequence ID" value="XM_032978692.1"/>
</dbReference>
<proteinExistence type="predicted"/>
<evidence type="ECO:0000313" key="4">
    <source>
        <dbReference type="RefSeq" id="XP_032834583.1"/>
    </source>
</evidence>
<evidence type="ECO:0000256" key="1">
    <source>
        <dbReference type="SAM" id="MobiDB-lite"/>
    </source>
</evidence>
<feature type="region of interest" description="Disordered" evidence="1">
    <location>
        <begin position="99"/>
        <end position="120"/>
    </location>
</feature>
<dbReference type="GO" id="GO:0002376">
    <property type="term" value="P:immune system process"/>
    <property type="evidence" value="ECO:0007669"/>
    <property type="project" value="TreeGrafter"/>
</dbReference>
<dbReference type="SUPFAM" id="SSF46785">
    <property type="entry name" value="Winged helix' DNA-binding domain"/>
    <property type="match status" value="1"/>
</dbReference>
<evidence type="ECO:0000313" key="3">
    <source>
        <dbReference type="Proteomes" id="UP001318040"/>
    </source>
</evidence>
<feature type="domain" description="IRF tryptophan pentad repeat" evidence="2">
    <location>
        <begin position="5"/>
        <end position="120"/>
    </location>
</feature>
<dbReference type="PANTHER" id="PTHR11949:SF17">
    <property type="entry name" value="IRF TRYPTOPHAN PENTAD REPEAT DOMAIN-CONTAINING PROTEIN"/>
    <property type="match status" value="1"/>
</dbReference>
<dbReference type="Pfam" id="PF00605">
    <property type="entry name" value="IRF"/>
    <property type="match status" value="1"/>
</dbReference>
<dbReference type="InterPro" id="IPR036388">
    <property type="entry name" value="WH-like_DNA-bd_sf"/>
</dbReference>
<dbReference type="KEGG" id="pmrn:116956844"/>